<evidence type="ECO:0000313" key="1">
    <source>
        <dbReference type="EMBL" id="MEU7072865.1"/>
    </source>
</evidence>
<sequence>MDTMIPSTRTQQLWYLTTLGHEALVRALAPLKLSPPATHDPLVLAGQCLNADPIGHPEAHRAAEQVLAPMHGALTFTATVPDEDDVSEHTGVVPVLERRQAGAVTGWYAELLLFEHSELLNKGAFRLSRMPGDRTWVVDGDFQPSGHAGTLRPFGSRRTGGRRTLLPPFLAELDRLTAQGPRSAA</sequence>
<proteinExistence type="predicted"/>
<name>A0ABV3CDM5_9ACTN</name>
<evidence type="ECO:0000313" key="2">
    <source>
        <dbReference type="Proteomes" id="UP001551329"/>
    </source>
</evidence>
<organism evidence="1 2">
    <name type="scientific">Streptomyces narbonensis</name>
    <dbReference type="NCBI Taxonomy" id="67333"/>
    <lineage>
        <taxon>Bacteria</taxon>
        <taxon>Bacillati</taxon>
        <taxon>Actinomycetota</taxon>
        <taxon>Actinomycetes</taxon>
        <taxon>Kitasatosporales</taxon>
        <taxon>Streptomycetaceae</taxon>
        <taxon>Streptomyces</taxon>
    </lineage>
</organism>
<dbReference type="Proteomes" id="UP001551329">
    <property type="component" value="Unassembled WGS sequence"/>
</dbReference>
<protein>
    <submittedName>
        <fullName evidence="1">Uncharacterized protein</fullName>
    </submittedName>
</protein>
<accession>A0ABV3CDM5</accession>
<reference evidence="1 2" key="1">
    <citation type="submission" date="2024-06" db="EMBL/GenBank/DDBJ databases">
        <title>The Natural Products Discovery Center: Release of the First 8490 Sequenced Strains for Exploring Actinobacteria Biosynthetic Diversity.</title>
        <authorList>
            <person name="Kalkreuter E."/>
            <person name="Kautsar S.A."/>
            <person name="Yang D."/>
            <person name="Bader C.D."/>
            <person name="Teijaro C.N."/>
            <person name="Fluegel L."/>
            <person name="Davis C.M."/>
            <person name="Simpson J.R."/>
            <person name="Lauterbach L."/>
            <person name="Steele A.D."/>
            <person name="Gui C."/>
            <person name="Meng S."/>
            <person name="Li G."/>
            <person name="Viehrig K."/>
            <person name="Ye F."/>
            <person name="Su P."/>
            <person name="Kiefer A.F."/>
            <person name="Nichols A."/>
            <person name="Cepeda A.J."/>
            <person name="Yan W."/>
            <person name="Fan B."/>
            <person name="Jiang Y."/>
            <person name="Adhikari A."/>
            <person name="Zheng C.-J."/>
            <person name="Schuster L."/>
            <person name="Cowan T.M."/>
            <person name="Smanski M.J."/>
            <person name="Chevrette M.G."/>
            <person name="De Carvalho L.P.S."/>
            <person name="Shen B."/>
        </authorList>
    </citation>
    <scope>NUCLEOTIDE SEQUENCE [LARGE SCALE GENOMIC DNA]</scope>
    <source>
        <strain evidence="1 2">NPDC045974</strain>
    </source>
</reference>
<dbReference type="EMBL" id="JBEZAE010000015">
    <property type="protein sequence ID" value="MEU7072865.1"/>
    <property type="molecule type" value="Genomic_DNA"/>
</dbReference>
<comment type="caution">
    <text evidence="1">The sequence shown here is derived from an EMBL/GenBank/DDBJ whole genome shotgun (WGS) entry which is preliminary data.</text>
</comment>
<dbReference type="RefSeq" id="WP_358476141.1">
    <property type="nucleotide sequence ID" value="NZ_JBEZAE010000015.1"/>
</dbReference>
<keyword evidence="2" id="KW-1185">Reference proteome</keyword>
<gene>
    <name evidence="1" type="ORF">AB0A88_22345</name>
</gene>